<dbReference type="GO" id="GO:0005524">
    <property type="term" value="F:ATP binding"/>
    <property type="evidence" value="ECO:0007669"/>
    <property type="project" value="UniProtKB-KW"/>
</dbReference>
<dbReference type="PANTHER" id="PTHR43272:SF33">
    <property type="entry name" value="AMP-BINDING DOMAIN-CONTAINING PROTEIN-RELATED"/>
    <property type="match status" value="1"/>
</dbReference>
<keyword evidence="2" id="KW-0067">ATP-binding</keyword>
<dbReference type="GO" id="GO:0004467">
    <property type="term" value="F:long-chain fatty acid-CoA ligase activity"/>
    <property type="evidence" value="ECO:0007669"/>
    <property type="project" value="TreeGrafter"/>
</dbReference>
<dbReference type="STRING" id="443226.E9CT55"/>
<proteinExistence type="predicted"/>
<gene>
    <name evidence="3" type="ORF">CPSG_00764</name>
</gene>
<evidence type="ECO:0000256" key="1">
    <source>
        <dbReference type="ARBA" id="ARBA00022741"/>
    </source>
</evidence>
<dbReference type="AlphaFoldDB" id="E9CT55"/>
<evidence type="ECO:0000313" key="4">
    <source>
        <dbReference type="Proteomes" id="UP000002497"/>
    </source>
</evidence>
<dbReference type="Proteomes" id="UP000002497">
    <property type="component" value="Unassembled WGS sequence"/>
</dbReference>
<dbReference type="VEuPathDB" id="FungiDB:D8B26_006435"/>
<dbReference type="OMA" id="EVIIGGY"/>
<dbReference type="EMBL" id="GL636486">
    <property type="protein sequence ID" value="EFW22865.1"/>
    <property type="molecule type" value="Genomic_DNA"/>
</dbReference>
<dbReference type="GO" id="GO:0005783">
    <property type="term" value="C:endoplasmic reticulum"/>
    <property type="evidence" value="ECO:0007669"/>
    <property type="project" value="TreeGrafter"/>
</dbReference>
<reference evidence="4" key="1">
    <citation type="journal article" date="2010" name="Genome Res.">
        <title>Population genomic sequencing of Coccidioides fungi reveals recent hybridization and transposon control.</title>
        <authorList>
            <person name="Neafsey D.E."/>
            <person name="Barker B.M."/>
            <person name="Sharpton T.J."/>
            <person name="Stajich J.E."/>
            <person name="Park D.J."/>
            <person name="Whiston E."/>
            <person name="Hung C.-Y."/>
            <person name="McMahan C."/>
            <person name="White J."/>
            <person name="Sykes S."/>
            <person name="Heiman D."/>
            <person name="Young S."/>
            <person name="Zeng Q."/>
            <person name="Abouelleil A."/>
            <person name="Aftuck L."/>
            <person name="Bessette D."/>
            <person name="Brown A."/>
            <person name="FitzGerald M."/>
            <person name="Lui A."/>
            <person name="Macdonald J.P."/>
            <person name="Priest M."/>
            <person name="Orbach M.J."/>
            <person name="Galgiani J.N."/>
            <person name="Kirkland T.N."/>
            <person name="Cole G.T."/>
            <person name="Birren B.W."/>
            <person name="Henn M.R."/>
            <person name="Taylor J.W."/>
            <person name="Rounsley S.D."/>
        </authorList>
    </citation>
    <scope>NUCLEOTIDE SEQUENCE [LARGE SCALE GENOMIC DNA]</scope>
    <source>
        <strain evidence="4">RMSCC 757 / Silveira</strain>
    </source>
</reference>
<dbReference type="GO" id="GO:0016020">
    <property type="term" value="C:membrane"/>
    <property type="evidence" value="ECO:0007669"/>
    <property type="project" value="TreeGrafter"/>
</dbReference>
<accession>E9CT55</accession>
<dbReference type="SUPFAM" id="SSF56801">
    <property type="entry name" value="Acetyl-CoA synthetase-like"/>
    <property type="match status" value="1"/>
</dbReference>
<name>E9CT55_COCPS</name>
<dbReference type="HOGENOM" id="CLU_000022_45_0_1"/>
<keyword evidence="4" id="KW-1185">Reference proteome</keyword>
<sequence>MTEDGWFRTGDVCMVDELGRFTIIDRRKNLLKLAQGEYVSPERIEGIYQSACPYLGQAFVHGDGIQTHLVAIFGIQPDIFASFAGKVLKKTFSPTDLDALREASKDPKVLDAVRRDLDRAGKKYKLAGFERVKNLALFHEPFSIDNGLLTPTLKLKRPQAVKAFRDVLDELYATAPGNGVNENDVLRSKL</sequence>
<dbReference type="VEuPathDB" id="FungiDB:CPSG_00764"/>
<dbReference type="PANTHER" id="PTHR43272">
    <property type="entry name" value="LONG-CHAIN-FATTY-ACID--COA LIGASE"/>
    <property type="match status" value="1"/>
</dbReference>
<protein>
    <submittedName>
        <fullName evidence="3">AMP-binding enzyme</fullName>
    </submittedName>
</protein>
<evidence type="ECO:0000256" key="2">
    <source>
        <dbReference type="ARBA" id="ARBA00022840"/>
    </source>
</evidence>
<reference evidence="4" key="2">
    <citation type="submission" date="2010-03" db="EMBL/GenBank/DDBJ databases">
        <title>The genome sequence of Coccidioides posadasii strain Silveira.</title>
        <authorList>
            <consortium name="The Broad Institute Genome Sequencing Center for Infectious Disease"/>
            <person name="Neafsey D."/>
            <person name="Orbach M."/>
            <person name="Henn M.R."/>
            <person name="Cole G.T."/>
            <person name="Galgiani J."/>
            <person name="Gardner M.J."/>
            <person name="Kirkland T.N."/>
            <person name="Taylor J.W."/>
            <person name="Young S.K."/>
            <person name="Zeng Q."/>
            <person name="Koehrsen M."/>
            <person name="Alvarado L."/>
            <person name="Berlin A."/>
            <person name="Borenstein D."/>
            <person name="Chapman S.B."/>
            <person name="Chen Z."/>
            <person name="Engels R."/>
            <person name="Freedman E."/>
            <person name="Gellesch M."/>
            <person name="Goldberg J."/>
            <person name="Griggs A."/>
            <person name="Gujja S."/>
            <person name="Heilman E."/>
            <person name="Heiman D."/>
            <person name="Howarth C."/>
            <person name="Jen D."/>
            <person name="Larson L."/>
            <person name="Mehta T."/>
            <person name="Neiman D."/>
            <person name="Park D."/>
            <person name="Pearson M."/>
            <person name="Richards J."/>
            <person name="Roberts A."/>
            <person name="Saif S."/>
            <person name="Shea T."/>
            <person name="Shenoy N."/>
            <person name="Sisk P."/>
            <person name="Stolte C."/>
            <person name="Sykes S."/>
            <person name="Walk T."/>
            <person name="White J."/>
            <person name="Yandava C."/>
            <person name="Haas B."/>
            <person name="Nusbaum C."/>
            <person name="Birren B."/>
        </authorList>
    </citation>
    <scope>NUCLEOTIDE SEQUENCE [LARGE SCALE GENOMIC DNA]</scope>
    <source>
        <strain evidence="4">RMSCC 757 / Silveira</strain>
    </source>
</reference>
<dbReference type="Gene3D" id="3.40.50.12780">
    <property type="entry name" value="N-terminal domain of ligase-like"/>
    <property type="match status" value="1"/>
</dbReference>
<dbReference type="InterPro" id="IPR042099">
    <property type="entry name" value="ANL_N_sf"/>
</dbReference>
<organism evidence="4">
    <name type="scientific">Coccidioides posadasii (strain RMSCC 757 / Silveira)</name>
    <name type="common">Valley fever fungus</name>
    <dbReference type="NCBI Taxonomy" id="443226"/>
    <lineage>
        <taxon>Eukaryota</taxon>
        <taxon>Fungi</taxon>
        <taxon>Dikarya</taxon>
        <taxon>Ascomycota</taxon>
        <taxon>Pezizomycotina</taxon>
        <taxon>Eurotiomycetes</taxon>
        <taxon>Eurotiomycetidae</taxon>
        <taxon>Onygenales</taxon>
        <taxon>Onygenaceae</taxon>
        <taxon>Coccidioides</taxon>
    </lineage>
</organism>
<evidence type="ECO:0000313" key="3">
    <source>
        <dbReference type="EMBL" id="EFW22865.1"/>
    </source>
</evidence>
<keyword evidence="1" id="KW-0547">Nucleotide-binding</keyword>